<name>A0ABV1XK21_9ACTN</name>
<keyword evidence="1" id="KW-0808">Transferase</keyword>
<keyword evidence="4" id="KW-1185">Reference proteome</keyword>
<dbReference type="RefSeq" id="WP_190069391.1">
    <property type="nucleotide sequence ID" value="NZ_BNBM01000003.1"/>
</dbReference>
<dbReference type="InterPro" id="IPR036890">
    <property type="entry name" value="HATPase_C_sf"/>
</dbReference>
<gene>
    <name evidence="3" type="ORF">ABT384_04575</name>
</gene>
<dbReference type="EMBL" id="JBEPFB010000002">
    <property type="protein sequence ID" value="MER7371921.1"/>
    <property type="molecule type" value="Genomic_DNA"/>
</dbReference>
<accession>A0ABV1XK21</accession>
<proteinExistence type="predicted"/>
<evidence type="ECO:0000313" key="4">
    <source>
        <dbReference type="Proteomes" id="UP001486207"/>
    </source>
</evidence>
<dbReference type="CDD" id="cd16936">
    <property type="entry name" value="HATPase_RsbW-like"/>
    <property type="match status" value="1"/>
</dbReference>
<sequence length="161" mass="17818">MNATNELPLQRDQFYARHRRSIPAARNLTAWALTYWGLPDWPRTDDLLLCVSELATNALLHGVPPGRGFLLRVRYDGDVIRVEVHDSGAGVPRTPDEPDEGGRGLLLVGALADKWGVGERSPGKVVWAEFAVHDPCGIPVEPSIFPLAHSIGQEIDRFMFN</sequence>
<keyword evidence="1" id="KW-0723">Serine/threonine-protein kinase</keyword>
<dbReference type="InterPro" id="IPR003594">
    <property type="entry name" value="HATPase_dom"/>
</dbReference>
<dbReference type="Gene3D" id="3.30.565.10">
    <property type="entry name" value="Histidine kinase-like ATPase, C-terminal domain"/>
    <property type="match status" value="1"/>
</dbReference>
<dbReference type="Proteomes" id="UP001486207">
    <property type="component" value="Unassembled WGS sequence"/>
</dbReference>
<comment type="caution">
    <text evidence="3">The sequence shown here is derived from an EMBL/GenBank/DDBJ whole genome shotgun (WGS) entry which is preliminary data.</text>
</comment>
<keyword evidence="1" id="KW-0418">Kinase</keyword>
<evidence type="ECO:0000256" key="1">
    <source>
        <dbReference type="ARBA" id="ARBA00022527"/>
    </source>
</evidence>
<feature type="domain" description="Histidine kinase/HSP90-like ATPase" evidence="2">
    <location>
        <begin position="21"/>
        <end position="128"/>
    </location>
</feature>
<evidence type="ECO:0000313" key="3">
    <source>
        <dbReference type="EMBL" id="MER7371921.1"/>
    </source>
</evidence>
<reference evidence="3 4" key="1">
    <citation type="submission" date="2024-06" db="EMBL/GenBank/DDBJ databases">
        <title>The Natural Products Discovery Center: Release of the First 8490 Sequenced Strains for Exploring Actinobacteria Biosynthetic Diversity.</title>
        <authorList>
            <person name="Kalkreuter E."/>
            <person name="Kautsar S.A."/>
            <person name="Yang D."/>
            <person name="Bader C.D."/>
            <person name="Teijaro C.N."/>
            <person name="Fluegel L."/>
            <person name="Davis C.M."/>
            <person name="Simpson J.R."/>
            <person name="Lauterbach L."/>
            <person name="Steele A.D."/>
            <person name="Gui C."/>
            <person name="Meng S."/>
            <person name="Li G."/>
            <person name="Viehrig K."/>
            <person name="Ye F."/>
            <person name="Su P."/>
            <person name="Kiefer A.F."/>
            <person name="Nichols A."/>
            <person name="Cepeda A.J."/>
            <person name="Yan W."/>
            <person name="Fan B."/>
            <person name="Jiang Y."/>
            <person name="Adhikari A."/>
            <person name="Zheng C.-J."/>
            <person name="Schuster L."/>
            <person name="Cowan T.M."/>
            <person name="Smanski M.J."/>
            <person name="Chevrette M.G."/>
            <person name="De Carvalho L.P.S."/>
            <person name="Shen B."/>
        </authorList>
    </citation>
    <scope>NUCLEOTIDE SEQUENCE [LARGE SCALE GENOMIC DNA]</scope>
    <source>
        <strain evidence="3 4">NPDC000155</strain>
    </source>
</reference>
<evidence type="ECO:0000259" key="2">
    <source>
        <dbReference type="Pfam" id="PF13581"/>
    </source>
</evidence>
<dbReference type="PANTHER" id="PTHR35526:SF3">
    <property type="entry name" value="ANTI-SIGMA-F FACTOR RSBW"/>
    <property type="match status" value="1"/>
</dbReference>
<keyword evidence="3" id="KW-0547">Nucleotide-binding</keyword>
<organism evidence="3 4">
    <name type="scientific">Streptomyces lanatus</name>
    <dbReference type="NCBI Taxonomy" id="66900"/>
    <lineage>
        <taxon>Bacteria</taxon>
        <taxon>Bacillati</taxon>
        <taxon>Actinomycetota</taxon>
        <taxon>Actinomycetes</taxon>
        <taxon>Kitasatosporales</taxon>
        <taxon>Streptomycetaceae</taxon>
        <taxon>Streptomyces</taxon>
    </lineage>
</organism>
<dbReference type="Pfam" id="PF13581">
    <property type="entry name" value="HATPase_c_2"/>
    <property type="match status" value="1"/>
</dbReference>
<dbReference type="SUPFAM" id="SSF55874">
    <property type="entry name" value="ATPase domain of HSP90 chaperone/DNA topoisomerase II/histidine kinase"/>
    <property type="match status" value="1"/>
</dbReference>
<dbReference type="InterPro" id="IPR050267">
    <property type="entry name" value="Anti-sigma-factor_SerPK"/>
</dbReference>
<keyword evidence="3" id="KW-0067">ATP-binding</keyword>
<protein>
    <submittedName>
        <fullName evidence="3">ATP-binding protein</fullName>
    </submittedName>
</protein>
<dbReference type="GO" id="GO:0005524">
    <property type="term" value="F:ATP binding"/>
    <property type="evidence" value="ECO:0007669"/>
    <property type="project" value="UniProtKB-KW"/>
</dbReference>
<dbReference type="PANTHER" id="PTHR35526">
    <property type="entry name" value="ANTI-SIGMA-F FACTOR RSBW-RELATED"/>
    <property type="match status" value="1"/>
</dbReference>